<dbReference type="Proteomes" id="UP000199116">
    <property type="component" value="Unassembled WGS sequence"/>
</dbReference>
<organism evidence="2 3">
    <name type="scientific">Salegentibacter agarivorans</name>
    <dbReference type="NCBI Taxonomy" id="345907"/>
    <lineage>
        <taxon>Bacteria</taxon>
        <taxon>Pseudomonadati</taxon>
        <taxon>Bacteroidota</taxon>
        <taxon>Flavobacteriia</taxon>
        <taxon>Flavobacteriales</taxon>
        <taxon>Flavobacteriaceae</taxon>
        <taxon>Salegentibacter</taxon>
    </lineage>
</organism>
<name>A0A1I2NKV8_9FLAO</name>
<dbReference type="Pfam" id="PF25056">
    <property type="entry name" value="DUF7793"/>
    <property type="match status" value="1"/>
</dbReference>
<proteinExistence type="predicted"/>
<evidence type="ECO:0000259" key="1">
    <source>
        <dbReference type="Pfam" id="PF25056"/>
    </source>
</evidence>
<evidence type="ECO:0000313" key="3">
    <source>
        <dbReference type="Proteomes" id="UP000199116"/>
    </source>
</evidence>
<evidence type="ECO:0000313" key="2">
    <source>
        <dbReference type="EMBL" id="SFG03419.1"/>
    </source>
</evidence>
<protein>
    <recommendedName>
        <fullName evidence="1">DUF7793 domain-containing protein</fullName>
    </recommendedName>
</protein>
<accession>A0A1I2NKV8</accession>
<sequence length="124" mass="14429">MFEGRYGQYWSRDNILFVVYKPELVISLKVAKQVVRDRLEFQQNLEYPVCCDLSGVTDSSLDARHYMVQEGTLLIKALAFYTTSPVAGRLTEFYLKTLSHKVPTEFFTKKSQAINFLKPYIDMK</sequence>
<dbReference type="Gene3D" id="3.40.970.30">
    <property type="entry name" value="yp_829618.1 like domains"/>
    <property type="match status" value="1"/>
</dbReference>
<dbReference type="RefSeq" id="WP_093305676.1">
    <property type="nucleotide sequence ID" value="NZ_FOOH01000022.1"/>
</dbReference>
<dbReference type="AlphaFoldDB" id="A0A1I2NKV8"/>
<reference evidence="3" key="1">
    <citation type="submission" date="2016-10" db="EMBL/GenBank/DDBJ databases">
        <authorList>
            <person name="Varghese N."/>
            <person name="Submissions S."/>
        </authorList>
    </citation>
    <scope>NUCLEOTIDE SEQUENCE [LARGE SCALE GENOMIC DNA]</scope>
    <source>
        <strain evidence="3">DSM 23515</strain>
    </source>
</reference>
<keyword evidence="3" id="KW-1185">Reference proteome</keyword>
<dbReference type="EMBL" id="FOOH01000022">
    <property type="protein sequence ID" value="SFG03419.1"/>
    <property type="molecule type" value="Genomic_DNA"/>
</dbReference>
<gene>
    <name evidence="2" type="ORF">SAMN04488033_12210</name>
</gene>
<dbReference type="InterPro" id="IPR056695">
    <property type="entry name" value="DUF7793"/>
</dbReference>
<feature type="domain" description="DUF7793" evidence="1">
    <location>
        <begin position="9"/>
        <end position="120"/>
    </location>
</feature>